<dbReference type="Pfam" id="PF00300">
    <property type="entry name" value="His_Phos_1"/>
    <property type="match status" value="1"/>
</dbReference>
<dbReference type="KEGG" id="drc:G0Q07_04005"/>
<gene>
    <name evidence="1" type="ORF">G0Q07_04005</name>
</gene>
<dbReference type="RefSeq" id="WP_163344877.1">
    <property type="nucleotide sequence ID" value="NZ_CP048409.1"/>
</dbReference>
<dbReference type="InterPro" id="IPR029033">
    <property type="entry name" value="His_PPase_superfam"/>
</dbReference>
<evidence type="ECO:0000313" key="1">
    <source>
        <dbReference type="EMBL" id="QIA06948.1"/>
    </source>
</evidence>
<accession>A0A6C0R8Y9</accession>
<dbReference type="AlphaFoldDB" id="A0A6C0R8Y9"/>
<dbReference type="SUPFAM" id="SSF53254">
    <property type="entry name" value="Phosphoglycerate mutase-like"/>
    <property type="match status" value="1"/>
</dbReference>
<organism evidence="1 2">
    <name type="scientific">Draconibacterium halophilum</name>
    <dbReference type="NCBI Taxonomy" id="2706887"/>
    <lineage>
        <taxon>Bacteria</taxon>
        <taxon>Pseudomonadati</taxon>
        <taxon>Bacteroidota</taxon>
        <taxon>Bacteroidia</taxon>
        <taxon>Marinilabiliales</taxon>
        <taxon>Prolixibacteraceae</taxon>
        <taxon>Draconibacterium</taxon>
    </lineage>
</organism>
<proteinExistence type="predicted"/>
<protein>
    <submittedName>
        <fullName evidence="1">Phosphoglycerate mutase family protein</fullName>
    </submittedName>
</protein>
<keyword evidence="2" id="KW-1185">Reference proteome</keyword>
<dbReference type="EMBL" id="CP048409">
    <property type="protein sequence ID" value="QIA06948.1"/>
    <property type="molecule type" value="Genomic_DNA"/>
</dbReference>
<dbReference type="InterPro" id="IPR013078">
    <property type="entry name" value="His_Pase_superF_clade-1"/>
</dbReference>
<dbReference type="Proteomes" id="UP000474630">
    <property type="component" value="Chromosome"/>
</dbReference>
<evidence type="ECO:0000313" key="2">
    <source>
        <dbReference type="Proteomes" id="UP000474630"/>
    </source>
</evidence>
<sequence length="208" mass="23651">MKTLTQLIFFLVIILGGQQSLAQEVILIRHAAVKLDRHGWMGAKTASAMRDAYDTAPIRQFNPDTVLSKIPERITDTIYVSGLSRSIATGLKLFGDSATIVSLKDLNEFEMHMVWLPLFLPYKVWTSLSRTMWLMGLKRPGTESFQEARDRVDNVSSFIERKAEQNKQAILVTHGFINRNIAIELEKRGWHIIQNNGRKNLGATVLRK</sequence>
<name>A0A6C0R8Y9_9BACT</name>
<reference evidence="1 2" key="1">
    <citation type="submission" date="2020-02" db="EMBL/GenBank/DDBJ databases">
        <title>Genome sequencing for Draconibacterium sp. strain M1.</title>
        <authorList>
            <person name="Park S.-J."/>
        </authorList>
    </citation>
    <scope>NUCLEOTIDE SEQUENCE [LARGE SCALE GENOMIC DNA]</scope>
    <source>
        <strain evidence="1 2">M1</strain>
    </source>
</reference>
<dbReference type="Gene3D" id="3.40.50.1240">
    <property type="entry name" value="Phosphoglycerate mutase-like"/>
    <property type="match status" value="1"/>
</dbReference>